<feature type="chain" id="PRO_5009522881" evidence="2">
    <location>
        <begin position="26"/>
        <end position="464"/>
    </location>
</feature>
<reference evidence="3 4" key="1">
    <citation type="journal article" date="2016" name="Nat. Commun.">
        <title>Thousands of microbial genomes shed light on interconnected biogeochemical processes in an aquifer system.</title>
        <authorList>
            <person name="Anantharaman K."/>
            <person name="Brown C.T."/>
            <person name="Hug L.A."/>
            <person name="Sharon I."/>
            <person name="Castelle C.J."/>
            <person name="Probst A.J."/>
            <person name="Thomas B.C."/>
            <person name="Singh A."/>
            <person name="Wilkins M.J."/>
            <person name="Karaoz U."/>
            <person name="Brodie E.L."/>
            <person name="Williams K.H."/>
            <person name="Hubbard S.S."/>
            <person name="Banfield J.F."/>
        </authorList>
    </citation>
    <scope>NUCLEOTIDE SEQUENCE [LARGE SCALE GENOMIC DNA]</scope>
</reference>
<feature type="transmembrane region" description="Helical" evidence="1">
    <location>
        <begin position="331"/>
        <end position="355"/>
    </location>
</feature>
<evidence type="ECO:0000313" key="4">
    <source>
        <dbReference type="Proteomes" id="UP000177416"/>
    </source>
</evidence>
<feature type="transmembrane region" description="Helical" evidence="1">
    <location>
        <begin position="367"/>
        <end position="388"/>
    </location>
</feature>
<keyword evidence="1" id="KW-1133">Transmembrane helix</keyword>
<name>A0A1F5ZNF1_9BACT</name>
<sequence>MKKLLVFFVASVSLLFLNDSTHVIAQESKNSSASTVSDIFPLPPDRLPNILGQQHSYTVTYRGNGEAVVTLRVTLFNVNNTSLETISLRVPRVQPQDIFSFQIIREPQCIQYGQGNGTQTPTCIKYQDPDYLQYWYGDAKYQKATHKIGGDTVTISLPKPIAPNTSGSFILSYRALGYGKKDIFGAYNTTFETLKINDKISDVVVGITTDSDLFLRGAKGKISYRFEEPMMAMKSDTLSSPARIPQVDQFVQQIGQGEITKKATNLQPLDSYTVKVSYADSRWKLYAKEIIGGILITAVIFVAIALGFRFLMRRSTTEKRASSDVSMISNIAIVGITSFGASLILLIFTILLMLAARMLEQYYLGEYSLFIILLGGILSVLVYGLFLLGPALFLGFRKGIAYGVTTAIGTILWLVIYLVAFLLLALSTQTAEPPIRIMKSLMGQPANDMVVPETLSPPESSKAL</sequence>
<evidence type="ECO:0000313" key="3">
    <source>
        <dbReference type="EMBL" id="OGG13612.1"/>
    </source>
</evidence>
<dbReference type="EMBL" id="MFJJ01000041">
    <property type="protein sequence ID" value="OGG13612.1"/>
    <property type="molecule type" value="Genomic_DNA"/>
</dbReference>
<feature type="transmembrane region" description="Helical" evidence="1">
    <location>
        <begin position="400"/>
        <end position="426"/>
    </location>
</feature>
<evidence type="ECO:0000256" key="1">
    <source>
        <dbReference type="SAM" id="Phobius"/>
    </source>
</evidence>
<accession>A0A1F5ZNF1</accession>
<feature type="transmembrane region" description="Helical" evidence="1">
    <location>
        <begin position="290"/>
        <end position="311"/>
    </location>
</feature>
<keyword evidence="2" id="KW-0732">Signal</keyword>
<protein>
    <submittedName>
        <fullName evidence="3">Uncharacterized protein</fullName>
    </submittedName>
</protein>
<organism evidence="3 4">
    <name type="scientific">Candidatus Gottesmanbacteria bacterium RIFCSPHIGHO2_01_FULL_46_14</name>
    <dbReference type="NCBI Taxonomy" id="1798380"/>
    <lineage>
        <taxon>Bacteria</taxon>
        <taxon>Candidatus Gottesmaniibacteriota</taxon>
    </lineage>
</organism>
<dbReference type="AlphaFoldDB" id="A0A1F5ZNF1"/>
<keyword evidence="1" id="KW-0812">Transmembrane</keyword>
<dbReference type="Proteomes" id="UP000177416">
    <property type="component" value="Unassembled WGS sequence"/>
</dbReference>
<proteinExistence type="predicted"/>
<feature type="signal peptide" evidence="2">
    <location>
        <begin position="1"/>
        <end position="25"/>
    </location>
</feature>
<evidence type="ECO:0000256" key="2">
    <source>
        <dbReference type="SAM" id="SignalP"/>
    </source>
</evidence>
<keyword evidence="1" id="KW-0472">Membrane</keyword>
<comment type="caution">
    <text evidence="3">The sequence shown here is derived from an EMBL/GenBank/DDBJ whole genome shotgun (WGS) entry which is preliminary data.</text>
</comment>
<gene>
    <name evidence="3" type="ORF">A2875_00405</name>
</gene>